<dbReference type="EMBL" id="JAMQJY010000006">
    <property type="protein sequence ID" value="MCM2677734.1"/>
    <property type="molecule type" value="Genomic_DNA"/>
</dbReference>
<dbReference type="RefSeq" id="WP_251602874.1">
    <property type="nucleotide sequence ID" value="NZ_JAMQJY010000001.1"/>
</dbReference>
<name>A0ABT0XFB8_9BACI</name>
<keyword evidence="4" id="KW-1185">Reference proteome</keyword>
<keyword evidence="1" id="KW-0175">Coiled coil</keyword>
<dbReference type="Proteomes" id="UP001203665">
    <property type="component" value="Unassembled WGS sequence"/>
</dbReference>
<dbReference type="EMBL" id="JAMQJY010000001">
    <property type="protein sequence ID" value="MCM2674053.1"/>
    <property type="molecule type" value="Genomic_DNA"/>
</dbReference>
<organism evidence="2 4">
    <name type="scientific">Alkalicoccobacillus plakortidis</name>
    <dbReference type="NCBI Taxonomy" id="444060"/>
    <lineage>
        <taxon>Bacteria</taxon>
        <taxon>Bacillati</taxon>
        <taxon>Bacillota</taxon>
        <taxon>Bacilli</taxon>
        <taxon>Bacillales</taxon>
        <taxon>Bacillaceae</taxon>
        <taxon>Alkalicoccobacillus</taxon>
    </lineage>
</organism>
<reference evidence="2" key="1">
    <citation type="submission" date="2022-06" db="EMBL/GenBank/DDBJ databases">
        <title>Alkalicoccobacillus porphyridii sp. nov., isolated from a marine red alga, Porphyridium purpureum and reclassification of Shouchella plakortidis and Shouchella gibsonii as Alkalicoccobacillus plakortidis comb. nov. and Alkalicoccobacillus gibsonii comb. nov.</title>
        <authorList>
            <person name="Kim K.H."/>
            <person name="Lee J.K."/>
            <person name="Han D.M."/>
            <person name="Baek J.H."/>
            <person name="Jeon C.O."/>
        </authorList>
    </citation>
    <scope>NUCLEOTIDE SEQUENCE</scope>
    <source>
        <strain evidence="2">DSM 19153</strain>
    </source>
</reference>
<proteinExistence type="predicted"/>
<sequence length="108" mass="12383">MKKGLVESVLMKDREKIMALKGQLLNSMASATYQFAKEDMEQAKKNLDDVELIMQRMENMAEEKLVHDRADRKLQSDIQEAVRTYAKTTGNENIYGFEINLAIGRGKK</sequence>
<gene>
    <name evidence="2" type="ORF">NDM98_00005</name>
    <name evidence="3" type="ORF">NDM98_21480</name>
</gene>
<protein>
    <submittedName>
        <fullName evidence="2">Uncharacterized protein</fullName>
    </submittedName>
</protein>
<feature type="coiled-coil region" evidence="1">
    <location>
        <begin position="26"/>
        <end position="60"/>
    </location>
</feature>
<evidence type="ECO:0000313" key="4">
    <source>
        <dbReference type="Proteomes" id="UP001203665"/>
    </source>
</evidence>
<accession>A0ABT0XFB8</accession>
<comment type="caution">
    <text evidence="2">The sequence shown here is derived from an EMBL/GenBank/DDBJ whole genome shotgun (WGS) entry which is preliminary data.</text>
</comment>
<evidence type="ECO:0000256" key="1">
    <source>
        <dbReference type="SAM" id="Coils"/>
    </source>
</evidence>
<evidence type="ECO:0000313" key="2">
    <source>
        <dbReference type="EMBL" id="MCM2674053.1"/>
    </source>
</evidence>
<evidence type="ECO:0000313" key="3">
    <source>
        <dbReference type="EMBL" id="MCM2677734.1"/>
    </source>
</evidence>